<keyword evidence="2 8" id="KW-0349">Heme</keyword>
<gene>
    <name evidence="12" type="ORF">HNS30_30615</name>
</gene>
<dbReference type="PROSITE" id="PS51257">
    <property type="entry name" value="PROKAR_LIPOPROTEIN"/>
    <property type="match status" value="1"/>
</dbReference>
<dbReference type="AlphaFoldDB" id="A0A7Y4NGH7"/>
<evidence type="ECO:0000256" key="8">
    <source>
        <dbReference type="PIRSR" id="PIRSR000294-1"/>
    </source>
</evidence>
<dbReference type="GO" id="GO:0020037">
    <property type="term" value="F:heme binding"/>
    <property type="evidence" value="ECO:0007669"/>
    <property type="project" value="InterPro"/>
</dbReference>
<evidence type="ECO:0000313" key="12">
    <source>
        <dbReference type="EMBL" id="NOK13407.1"/>
    </source>
</evidence>
<dbReference type="NCBIfam" id="TIGR04039">
    <property type="entry name" value="MXAN_0977_Heme2"/>
    <property type="match status" value="1"/>
</dbReference>
<dbReference type="PANTHER" id="PTHR30600">
    <property type="entry name" value="CYTOCHROME C PEROXIDASE-RELATED"/>
    <property type="match status" value="1"/>
</dbReference>
<evidence type="ECO:0000256" key="4">
    <source>
        <dbReference type="ARBA" id="ARBA00022729"/>
    </source>
</evidence>
<accession>A0A7Y4NGH7</accession>
<name>A0A7Y4NGH7_9BACT</name>
<dbReference type="PANTHER" id="PTHR30600:SF14">
    <property type="entry name" value="CYTOCHROME C PEROXIDASE"/>
    <property type="match status" value="1"/>
</dbReference>
<feature type="binding site" description="axial binding residue" evidence="9">
    <location>
        <position position="86"/>
    </location>
    <ligand>
        <name>heme c</name>
        <dbReference type="ChEBI" id="CHEBI:61717"/>
        <label>1</label>
    </ligand>
    <ligandPart>
        <name>Fe</name>
        <dbReference type="ChEBI" id="CHEBI:18248"/>
    </ligandPart>
</feature>
<feature type="domain" description="Cytochrome c" evidence="11">
    <location>
        <begin position="60"/>
        <end position="196"/>
    </location>
</feature>
<dbReference type="InterPro" id="IPR051395">
    <property type="entry name" value="Cytochrome_c_Peroxidase/MauG"/>
</dbReference>
<dbReference type="InterPro" id="IPR004852">
    <property type="entry name" value="Di-haem_cyt_c_peroxidsae"/>
</dbReference>
<feature type="region of interest" description="Disordered" evidence="10">
    <location>
        <begin position="21"/>
        <end position="56"/>
    </location>
</feature>
<protein>
    <submittedName>
        <fullName evidence="12">Di-heme enzyme</fullName>
    </submittedName>
</protein>
<dbReference type="InterPro" id="IPR026259">
    <property type="entry name" value="MauG/Cytc_peroxidase"/>
</dbReference>
<reference evidence="12 13" key="1">
    <citation type="submission" date="2020-05" db="EMBL/GenBank/DDBJ databases">
        <authorList>
            <person name="Whitworth D."/>
        </authorList>
    </citation>
    <scope>NUCLEOTIDE SEQUENCE [LARGE SCALE GENOMIC DNA]</scope>
    <source>
        <strain evidence="12 13">CA046A</strain>
    </source>
</reference>
<evidence type="ECO:0000256" key="7">
    <source>
        <dbReference type="ARBA" id="ARBA00023004"/>
    </source>
</evidence>
<dbReference type="InterPro" id="IPR023929">
    <property type="entry name" value="MbnH-like"/>
</dbReference>
<evidence type="ECO:0000256" key="1">
    <source>
        <dbReference type="ARBA" id="ARBA00004418"/>
    </source>
</evidence>
<feature type="domain" description="Cytochrome c" evidence="11">
    <location>
        <begin position="220"/>
        <end position="368"/>
    </location>
</feature>
<dbReference type="InterPro" id="IPR009056">
    <property type="entry name" value="Cyt_c-like_dom"/>
</dbReference>
<dbReference type="GO" id="GO:0009055">
    <property type="term" value="F:electron transfer activity"/>
    <property type="evidence" value="ECO:0007669"/>
    <property type="project" value="InterPro"/>
</dbReference>
<dbReference type="RefSeq" id="WP_171420580.1">
    <property type="nucleotide sequence ID" value="NZ_JABFJW010000321.1"/>
</dbReference>
<keyword evidence="5" id="KW-0574">Periplasm</keyword>
<feature type="binding site" description="covalent" evidence="8">
    <location>
        <position position="239"/>
    </location>
    <ligand>
        <name>heme c</name>
        <dbReference type="ChEBI" id="CHEBI:61717"/>
        <label>2</label>
    </ligand>
</feature>
<evidence type="ECO:0000256" key="3">
    <source>
        <dbReference type="ARBA" id="ARBA00022723"/>
    </source>
</evidence>
<feature type="binding site" description="covalent" evidence="8">
    <location>
        <position position="85"/>
    </location>
    <ligand>
        <name>heme c</name>
        <dbReference type="ChEBI" id="CHEBI:61717"/>
        <label>1</label>
    </ligand>
</feature>
<dbReference type="Gene3D" id="1.10.760.10">
    <property type="entry name" value="Cytochrome c-like domain"/>
    <property type="match status" value="2"/>
</dbReference>
<keyword evidence="4" id="KW-0732">Signal</keyword>
<dbReference type="PROSITE" id="PS51007">
    <property type="entry name" value="CYTC"/>
    <property type="match status" value="2"/>
</dbReference>
<feature type="binding site" description="covalent" evidence="8">
    <location>
        <position position="236"/>
    </location>
    <ligand>
        <name>heme c</name>
        <dbReference type="ChEBI" id="CHEBI:61717"/>
        <label>2</label>
    </ligand>
</feature>
<comment type="subcellular location">
    <subcellularLocation>
        <location evidence="1">Periplasm</location>
    </subcellularLocation>
</comment>
<evidence type="ECO:0000313" key="13">
    <source>
        <dbReference type="Proteomes" id="UP000528460"/>
    </source>
</evidence>
<dbReference type="GO" id="GO:0004130">
    <property type="term" value="F:cytochrome-c peroxidase activity"/>
    <property type="evidence" value="ECO:0007669"/>
    <property type="project" value="TreeGrafter"/>
</dbReference>
<evidence type="ECO:0000256" key="5">
    <source>
        <dbReference type="ARBA" id="ARBA00022764"/>
    </source>
</evidence>
<evidence type="ECO:0000256" key="2">
    <source>
        <dbReference type="ARBA" id="ARBA00022617"/>
    </source>
</evidence>
<comment type="caution">
    <text evidence="12">The sequence shown here is derived from an EMBL/GenBank/DDBJ whole genome shotgun (WGS) entry which is preliminary data.</text>
</comment>
<dbReference type="GO" id="GO:0042597">
    <property type="term" value="C:periplasmic space"/>
    <property type="evidence" value="ECO:0007669"/>
    <property type="project" value="UniProtKB-SubCell"/>
</dbReference>
<feature type="binding site" description="covalent" evidence="8">
    <location>
        <position position="82"/>
    </location>
    <ligand>
        <name>heme c</name>
        <dbReference type="ChEBI" id="CHEBI:61717"/>
        <label>1</label>
    </ligand>
</feature>
<organism evidence="12 13">
    <name type="scientific">Corallococcus exercitus</name>
    <dbReference type="NCBI Taxonomy" id="2316736"/>
    <lineage>
        <taxon>Bacteria</taxon>
        <taxon>Pseudomonadati</taxon>
        <taxon>Myxococcota</taxon>
        <taxon>Myxococcia</taxon>
        <taxon>Myxococcales</taxon>
        <taxon>Cystobacterineae</taxon>
        <taxon>Myxococcaceae</taxon>
        <taxon>Corallococcus</taxon>
    </lineage>
</organism>
<dbReference type="GO" id="GO:0046872">
    <property type="term" value="F:metal ion binding"/>
    <property type="evidence" value="ECO:0007669"/>
    <property type="project" value="UniProtKB-KW"/>
</dbReference>
<dbReference type="Proteomes" id="UP000528460">
    <property type="component" value="Unassembled WGS sequence"/>
</dbReference>
<dbReference type="EMBL" id="JABFJW010000321">
    <property type="protein sequence ID" value="NOK13407.1"/>
    <property type="molecule type" value="Genomic_DNA"/>
</dbReference>
<dbReference type="InterPro" id="IPR036909">
    <property type="entry name" value="Cyt_c-like_dom_sf"/>
</dbReference>
<sequence length="385" mass="41385">MARRQRQAWKALATGALLAAGCADPSGPGEEPEPPAPYDWKLPAGFPTPRVPEDNPMSEAKVQLGRRLFYDKRLSLNGTQSCASCHEQARAFTDGRVHAVGSTGQAHRRNGQGLANVAYATSLTWANSALTTLESQALVPLFGREPVELGFADQQEVLLERLRADTDLAARFAEAFPGEATPVSLATLTRALAAFERSLLSGTSAYDRYLYGKEVDALSPAAKRGLQLFLSERLECDHCHSGFNFQDATVHAQTPEPVLPYHNTGLYNEDGQGAYPAGDTGLLELTGRPEDMGRFRAPSLRNVAVTAPYMHDGSMATLSDVLDHYAAGGRARAANGGQASPLQSPFVRGFELTPDEKADVIAFLESLTDTAFLTDPRFADPAPAP</sequence>
<dbReference type="PIRSF" id="PIRSF000294">
    <property type="entry name" value="Cytochrome-c_peroxidase"/>
    <property type="match status" value="1"/>
</dbReference>
<feature type="binding site" description="axial binding residue" evidence="9">
    <location>
        <position position="240"/>
    </location>
    <ligand>
        <name>heme c</name>
        <dbReference type="ChEBI" id="CHEBI:61717"/>
        <label>2</label>
    </ligand>
    <ligandPart>
        <name>Fe</name>
        <dbReference type="ChEBI" id="CHEBI:18248"/>
    </ligandPart>
</feature>
<evidence type="ECO:0000256" key="6">
    <source>
        <dbReference type="ARBA" id="ARBA00023002"/>
    </source>
</evidence>
<keyword evidence="3 9" id="KW-0479">Metal-binding</keyword>
<evidence type="ECO:0000259" key="11">
    <source>
        <dbReference type="PROSITE" id="PS51007"/>
    </source>
</evidence>
<proteinExistence type="predicted"/>
<dbReference type="Pfam" id="PF03150">
    <property type="entry name" value="CCP_MauG"/>
    <property type="match status" value="1"/>
</dbReference>
<keyword evidence="6" id="KW-0560">Oxidoreductase</keyword>
<dbReference type="SUPFAM" id="SSF46626">
    <property type="entry name" value="Cytochrome c"/>
    <property type="match status" value="2"/>
</dbReference>
<evidence type="ECO:0000256" key="9">
    <source>
        <dbReference type="PIRSR" id="PIRSR000294-2"/>
    </source>
</evidence>
<comment type="PTM">
    <text evidence="8">Binds 2 heme groups per subunit.</text>
</comment>
<comment type="cofactor">
    <cofactor evidence="8">
        <name>heme</name>
        <dbReference type="ChEBI" id="CHEBI:30413"/>
    </cofactor>
    <text evidence="8">Binds 2 heme groups.</text>
</comment>
<keyword evidence="7 9" id="KW-0408">Iron</keyword>
<evidence type="ECO:0000256" key="10">
    <source>
        <dbReference type="SAM" id="MobiDB-lite"/>
    </source>
</evidence>